<comment type="caution">
    <text evidence="3">The sequence shown here is derived from an EMBL/GenBank/DDBJ whole genome shotgun (WGS) entry which is preliminary data.</text>
</comment>
<proteinExistence type="inferred from homology"/>
<keyword evidence="1 2" id="KW-0963">Cytoplasm</keyword>
<sequence>MAFEVRKRQGVFVYLYHLKQSKQLRKYGSIQYVSRKMKYVLLYLDRSQVEETVAKLKQLRYVKEVLVSKRPELPTNFDNSLGKFKLTEEDQEKFRDKE</sequence>
<name>A0A0R2ACX0_9LACO</name>
<dbReference type="GeneID" id="75137561"/>
<evidence type="ECO:0000256" key="2">
    <source>
        <dbReference type="HAMAP-Rule" id="MF_01126"/>
    </source>
</evidence>
<organism evidence="3 4">
    <name type="scientific">Ligilactobacillus agilis DSM 20509</name>
    <dbReference type="NCBI Taxonomy" id="1423718"/>
    <lineage>
        <taxon>Bacteria</taxon>
        <taxon>Bacillati</taxon>
        <taxon>Bacillota</taxon>
        <taxon>Bacilli</taxon>
        <taxon>Lactobacillales</taxon>
        <taxon>Lactobacillaceae</taxon>
        <taxon>Ligilactobacillus</taxon>
    </lineage>
</organism>
<evidence type="ECO:0000313" key="3">
    <source>
        <dbReference type="EMBL" id="KRM64976.1"/>
    </source>
</evidence>
<comment type="similarity">
    <text evidence="2">Belongs to the UPF0298 family.</text>
</comment>
<evidence type="ECO:0000313" key="4">
    <source>
        <dbReference type="Proteomes" id="UP000051008"/>
    </source>
</evidence>
<dbReference type="OrthoDB" id="2990788at2"/>
<evidence type="ECO:0000256" key="1">
    <source>
        <dbReference type="ARBA" id="ARBA00022490"/>
    </source>
</evidence>
<dbReference type="GO" id="GO:0005737">
    <property type="term" value="C:cytoplasm"/>
    <property type="evidence" value="ECO:0007669"/>
    <property type="project" value="UniProtKB-SubCell"/>
</dbReference>
<protein>
    <recommendedName>
        <fullName evidence="2">UPF0298 protein FC14_GL001627</fullName>
    </recommendedName>
</protein>
<dbReference type="Pfam" id="PF09902">
    <property type="entry name" value="DUF2129"/>
    <property type="match status" value="1"/>
</dbReference>
<dbReference type="HAMAP" id="MF_01126">
    <property type="entry name" value="UPF0298"/>
    <property type="match status" value="1"/>
</dbReference>
<dbReference type="Proteomes" id="UP000051008">
    <property type="component" value="Unassembled WGS sequence"/>
</dbReference>
<dbReference type="EMBL" id="AYYP01000022">
    <property type="protein sequence ID" value="KRM64976.1"/>
    <property type="molecule type" value="Genomic_DNA"/>
</dbReference>
<keyword evidence="4" id="KW-1185">Reference proteome</keyword>
<dbReference type="InterPro" id="IPR016979">
    <property type="entry name" value="DUF2129"/>
</dbReference>
<comment type="subcellular location">
    <subcellularLocation>
        <location evidence="2">Cytoplasm</location>
    </subcellularLocation>
</comment>
<gene>
    <name evidence="3" type="ORF">FC14_GL001627</name>
</gene>
<dbReference type="PATRIC" id="fig|1423718.3.peg.1692"/>
<dbReference type="AlphaFoldDB" id="A0A0R2ACX0"/>
<dbReference type="RefSeq" id="WP_050612467.1">
    <property type="nucleotide sequence ID" value="NZ_AYYP01000022.1"/>
</dbReference>
<reference evidence="3 4" key="1">
    <citation type="journal article" date="2015" name="Genome Announc.">
        <title>Expanding the biotechnology potential of lactobacilli through comparative genomics of 213 strains and associated genera.</title>
        <authorList>
            <person name="Sun Z."/>
            <person name="Harris H.M."/>
            <person name="McCann A."/>
            <person name="Guo C."/>
            <person name="Argimon S."/>
            <person name="Zhang W."/>
            <person name="Yang X."/>
            <person name="Jeffery I.B."/>
            <person name="Cooney J.C."/>
            <person name="Kagawa T.F."/>
            <person name="Liu W."/>
            <person name="Song Y."/>
            <person name="Salvetti E."/>
            <person name="Wrobel A."/>
            <person name="Rasinkangas P."/>
            <person name="Parkhill J."/>
            <person name="Rea M.C."/>
            <person name="O'Sullivan O."/>
            <person name="Ritari J."/>
            <person name="Douillard F.P."/>
            <person name="Paul Ross R."/>
            <person name="Yang R."/>
            <person name="Briner A.E."/>
            <person name="Felis G.E."/>
            <person name="de Vos W.M."/>
            <person name="Barrangou R."/>
            <person name="Klaenhammer T.R."/>
            <person name="Caufield P.W."/>
            <person name="Cui Y."/>
            <person name="Zhang H."/>
            <person name="O'Toole P.W."/>
        </authorList>
    </citation>
    <scope>NUCLEOTIDE SEQUENCE [LARGE SCALE GENOMIC DNA]</scope>
    <source>
        <strain evidence="3 4">DSM 20509</strain>
    </source>
</reference>
<dbReference type="PIRSF" id="PIRSF031653">
    <property type="entry name" value="UCP031653"/>
    <property type="match status" value="1"/>
</dbReference>
<accession>A0A0R2ACX0</accession>